<feature type="transmembrane region" description="Helical" evidence="6">
    <location>
        <begin position="209"/>
        <end position="229"/>
    </location>
</feature>
<dbReference type="EMBL" id="OZ019909">
    <property type="protein sequence ID" value="CAK9209339.1"/>
    <property type="molecule type" value="Genomic_DNA"/>
</dbReference>
<feature type="transmembrane region" description="Helical" evidence="6">
    <location>
        <begin position="432"/>
        <end position="453"/>
    </location>
</feature>
<accession>A0ABP0TZW6</accession>
<proteinExistence type="inferred from homology"/>
<name>A0ABP0TZW6_9BRYO</name>
<comment type="similarity">
    <text evidence="2">Belongs to the NRAMP (TC 2.A.55) family.</text>
</comment>
<keyword evidence="5 6" id="KW-0472">Membrane</keyword>
<evidence type="ECO:0000256" key="4">
    <source>
        <dbReference type="ARBA" id="ARBA00022989"/>
    </source>
</evidence>
<feature type="transmembrane region" description="Helical" evidence="6">
    <location>
        <begin position="136"/>
        <end position="154"/>
    </location>
</feature>
<evidence type="ECO:0000313" key="7">
    <source>
        <dbReference type="EMBL" id="CAK9209339.1"/>
    </source>
</evidence>
<feature type="transmembrane region" description="Helical" evidence="6">
    <location>
        <begin position="97"/>
        <end position="116"/>
    </location>
</feature>
<feature type="transmembrane region" description="Helical" evidence="6">
    <location>
        <begin position="408"/>
        <end position="426"/>
    </location>
</feature>
<protein>
    <recommendedName>
        <fullName evidence="9">Natural resistance-associated macrophage protein</fullName>
    </recommendedName>
</protein>
<keyword evidence="8" id="KW-1185">Reference proteome</keyword>
<reference evidence="7" key="1">
    <citation type="submission" date="2024-02" db="EMBL/GenBank/DDBJ databases">
        <authorList>
            <consortium name="ELIXIR-Norway"/>
            <consortium name="Elixir Norway"/>
        </authorList>
    </citation>
    <scope>NUCLEOTIDE SEQUENCE</scope>
</reference>
<dbReference type="Proteomes" id="UP001497512">
    <property type="component" value="Chromosome 17"/>
</dbReference>
<feature type="transmembrane region" description="Helical" evidence="6">
    <location>
        <begin position="321"/>
        <end position="345"/>
    </location>
</feature>
<comment type="subcellular location">
    <subcellularLocation>
        <location evidence="1">Membrane</location>
        <topology evidence="1">Multi-pass membrane protein</topology>
    </subcellularLocation>
</comment>
<feature type="transmembrane region" description="Helical" evidence="6">
    <location>
        <begin position="465"/>
        <end position="483"/>
    </location>
</feature>
<feature type="transmembrane region" description="Helical" evidence="6">
    <location>
        <begin position="236"/>
        <end position="258"/>
    </location>
</feature>
<dbReference type="NCBIfam" id="NF037982">
    <property type="entry name" value="Nramp_1"/>
    <property type="match status" value="1"/>
</dbReference>
<evidence type="ECO:0000256" key="3">
    <source>
        <dbReference type="ARBA" id="ARBA00022692"/>
    </source>
</evidence>
<sequence length="521" mass="56038">MTKPDVNLEIVIGGLDGQVVSVRNDGNNGLTQRPLSRENELKNRASISNVVNVLTPQSHSPAPEQPALIDGWVRKNQTHSLDEAYSTVSSPDPDANWYKKAFAFSGLGFIICVGYIDPGNWSANFSAGAGFGFELLSMILLCHFTALFLQLLALKLGIGADRDLAQACRDAYPKGIVITLWVIMETTIAAANIAHLIGSASAMASLFGLPLWAGIIITVGDVAFILMFCIKSIRALEILVAILCLLIPIVYTLLLVFIPPNWTLVAIGLIPNSNYLLNSTFVADAIAILGATVMPHNLFLHSSVIQSRKYPRTTKGKQMAFNYGGWDWGLSSLLVLWANLAILIIPAMSLFYGPTVYPRVAYLPYLSKLILSALLLSGHHATVIGTLAGQIITEGFFEFPLKPWLRRLLAQTVSIAPAAIVAGVYGSAGAGMLMSISQVILSLALTFAVVPLLHFTSSRKKMGSLVNGWPVRIIATVLVLAIMGINTHYLIRCILLQTFILPAYAGLGIISTSTPSPSPGS</sequence>
<evidence type="ECO:0000256" key="6">
    <source>
        <dbReference type="SAM" id="Phobius"/>
    </source>
</evidence>
<keyword evidence="4 6" id="KW-1133">Transmembrane helix</keyword>
<feature type="transmembrane region" description="Helical" evidence="6">
    <location>
        <begin position="175"/>
        <end position="197"/>
    </location>
</feature>
<feature type="transmembrane region" description="Helical" evidence="6">
    <location>
        <begin position="365"/>
        <end position="387"/>
    </location>
</feature>
<dbReference type="InterPro" id="IPR001046">
    <property type="entry name" value="NRAMP_fam"/>
</dbReference>
<feature type="transmembrane region" description="Helical" evidence="6">
    <location>
        <begin position="278"/>
        <end position="300"/>
    </location>
</feature>
<dbReference type="PRINTS" id="PR00447">
    <property type="entry name" value="NATRESASSCMP"/>
</dbReference>
<evidence type="ECO:0000256" key="5">
    <source>
        <dbReference type="ARBA" id="ARBA00023136"/>
    </source>
</evidence>
<evidence type="ECO:0000256" key="1">
    <source>
        <dbReference type="ARBA" id="ARBA00004141"/>
    </source>
</evidence>
<dbReference type="Pfam" id="PF01566">
    <property type="entry name" value="Nramp"/>
    <property type="match status" value="1"/>
</dbReference>
<dbReference type="PANTHER" id="PTHR11706:SF101">
    <property type="entry name" value="MANGANESE TRANSPORTER SMF1"/>
    <property type="match status" value="1"/>
</dbReference>
<dbReference type="PANTHER" id="PTHR11706">
    <property type="entry name" value="SOLUTE CARRIER PROTEIN FAMILY 11 MEMBER"/>
    <property type="match status" value="1"/>
</dbReference>
<keyword evidence="3 6" id="KW-0812">Transmembrane</keyword>
<gene>
    <name evidence="7" type="ORF">CSSPTR1EN2_LOCUS9634</name>
</gene>
<evidence type="ECO:0000313" key="8">
    <source>
        <dbReference type="Proteomes" id="UP001497512"/>
    </source>
</evidence>
<organism evidence="7 8">
    <name type="scientific">Sphagnum troendelagicum</name>
    <dbReference type="NCBI Taxonomy" id="128251"/>
    <lineage>
        <taxon>Eukaryota</taxon>
        <taxon>Viridiplantae</taxon>
        <taxon>Streptophyta</taxon>
        <taxon>Embryophyta</taxon>
        <taxon>Bryophyta</taxon>
        <taxon>Sphagnophytina</taxon>
        <taxon>Sphagnopsida</taxon>
        <taxon>Sphagnales</taxon>
        <taxon>Sphagnaceae</taxon>
        <taxon>Sphagnum</taxon>
    </lineage>
</organism>
<evidence type="ECO:0008006" key="9">
    <source>
        <dbReference type="Google" id="ProtNLM"/>
    </source>
</evidence>
<evidence type="ECO:0000256" key="2">
    <source>
        <dbReference type="ARBA" id="ARBA00009965"/>
    </source>
</evidence>